<evidence type="ECO:0000256" key="3">
    <source>
        <dbReference type="ARBA" id="ARBA00022989"/>
    </source>
</evidence>
<organism evidence="7 8">
    <name type="scientific">Ureibacillus terrenus</name>
    <dbReference type="NCBI Taxonomy" id="118246"/>
    <lineage>
        <taxon>Bacteria</taxon>
        <taxon>Bacillati</taxon>
        <taxon>Bacillota</taxon>
        <taxon>Bacilli</taxon>
        <taxon>Bacillales</taxon>
        <taxon>Caryophanaceae</taxon>
        <taxon>Ureibacillus</taxon>
    </lineage>
</organism>
<evidence type="ECO:0000256" key="2">
    <source>
        <dbReference type="ARBA" id="ARBA00022692"/>
    </source>
</evidence>
<feature type="transmembrane region" description="Helical" evidence="5">
    <location>
        <begin position="148"/>
        <end position="170"/>
    </location>
</feature>
<sequence length="183" mass="20696">MDVFTNWNLIRASGFLAYFLLTLSIMAGGMQKLSDFQNHKPLLMELHKISGWTGVLTVVFHGTLLLVDKYVPYNIVELLIPFAAENEPFHSGIGTLSFYLFLIVMATSDFFMKKLGFQLWKKLHFLVFPAWVFMTLHGIFIGTDSGQVWAIFIYCASIVLITALLVMRILEGKVKAVNSHKAS</sequence>
<keyword evidence="8" id="KW-1185">Reference proteome</keyword>
<evidence type="ECO:0000256" key="1">
    <source>
        <dbReference type="ARBA" id="ARBA00004141"/>
    </source>
</evidence>
<accession>A0A540V541</accession>
<dbReference type="OrthoDB" id="6656329at2"/>
<comment type="caution">
    <text evidence="7">The sequence shown here is derived from an EMBL/GenBank/DDBJ whole genome shotgun (WGS) entry which is preliminary data.</text>
</comment>
<protein>
    <submittedName>
        <fullName evidence="7">Iron reductase</fullName>
    </submittedName>
</protein>
<dbReference type="RefSeq" id="WP_141601914.1">
    <property type="nucleotide sequence ID" value="NZ_JARMSB010000052.1"/>
</dbReference>
<feature type="transmembrane region" description="Helical" evidence="5">
    <location>
        <begin position="91"/>
        <end position="111"/>
    </location>
</feature>
<evidence type="ECO:0000256" key="5">
    <source>
        <dbReference type="SAM" id="Phobius"/>
    </source>
</evidence>
<feature type="transmembrane region" description="Helical" evidence="5">
    <location>
        <begin position="12"/>
        <end position="30"/>
    </location>
</feature>
<evidence type="ECO:0000313" key="7">
    <source>
        <dbReference type="EMBL" id="TQE91263.1"/>
    </source>
</evidence>
<keyword evidence="3 5" id="KW-1133">Transmembrane helix</keyword>
<feature type="transmembrane region" description="Helical" evidence="5">
    <location>
        <begin position="123"/>
        <end position="142"/>
    </location>
</feature>
<feature type="domain" description="Ferric oxidoreductase" evidence="6">
    <location>
        <begin position="14"/>
        <end position="134"/>
    </location>
</feature>
<keyword evidence="2 5" id="KW-0812">Transmembrane</keyword>
<feature type="transmembrane region" description="Helical" evidence="5">
    <location>
        <begin position="51"/>
        <end position="71"/>
    </location>
</feature>
<dbReference type="InterPro" id="IPR013130">
    <property type="entry name" value="Fe3_Rdtase_TM_dom"/>
</dbReference>
<name>A0A540V541_9BACL</name>
<dbReference type="Proteomes" id="UP000315753">
    <property type="component" value="Unassembled WGS sequence"/>
</dbReference>
<reference evidence="7 8" key="1">
    <citation type="submission" date="2019-06" db="EMBL/GenBank/DDBJ databases">
        <title>Genome sequence of Ureibacillus terrenus.</title>
        <authorList>
            <person name="Maclea K.S."/>
            <person name="Simoes M."/>
        </authorList>
    </citation>
    <scope>NUCLEOTIDE SEQUENCE [LARGE SCALE GENOMIC DNA]</scope>
    <source>
        <strain evidence="7 8">ATCC BAA-384</strain>
    </source>
</reference>
<evidence type="ECO:0000259" key="6">
    <source>
        <dbReference type="Pfam" id="PF01794"/>
    </source>
</evidence>
<dbReference type="GO" id="GO:0016020">
    <property type="term" value="C:membrane"/>
    <property type="evidence" value="ECO:0007669"/>
    <property type="project" value="UniProtKB-SubCell"/>
</dbReference>
<evidence type="ECO:0000313" key="8">
    <source>
        <dbReference type="Proteomes" id="UP000315753"/>
    </source>
</evidence>
<evidence type="ECO:0000256" key="4">
    <source>
        <dbReference type="ARBA" id="ARBA00023136"/>
    </source>
</evidence>
<dbReference type="EMBL" id="VIGD01000006">
    <property type="protein sequence ID" value="TQE91263.1"/>
    <property type="molecule type" value="Genomic_DNA"/>
</dbReference>
<keyword evidence="4 5" id="KW-0472">Membrane</keyword>
<proteinExistence type="predicted"/>
<gene>
    <name evidence="7" type="ORF">FKZ59_06370</name>
</gene>
<dbReference type="Pfam" id="PF01794">
    <property type="entry name" value="Ferric_reduct"/>
    <property type="match status" value="1"/>
</dbReference>
<dbReference type="AlphaFoldDB" id="A0A540V541"/>
<comment type="subcellular location">
    <subcellularLocation>
        <location evidence="1">Membrane</location>
        <topology evidence="1">Multi-pass membrane protein</topology>
    </subcellularLocation>
</comment>